<dbReference type="OrthoDB" id="10027013at2759"/>
<keyword evidence="8" id="KW-1185">Reference proteome</keyword>
<comment type="similarity">
    <text evidence="2">Belongs to the unc-50 family.</text>
</comment>
<reference evidence="8" key="1">
    <citation type="journal article" date="2023" name="Commun. Biol.">
        <title>Genome analysis of Parmales, the sister group of diatoms, reveals the evolutionary specialization of diatoms from phago-mixotrophs to photoautotrophs.</title>
        <authorList>
            <person name="Ban H."/>
            <person name="Sato S."/>
            <person name="Yoshikawa S."/>
            <person name="Yamada K."/>
            <person name="Nakamura Y."/>
            <person name="Ichinomiya M."/>
            <person name="Sato N."/>
            <person name="Blanc-Mathieu R."/>
            <person name="Endo H."/>
            <person name="Kuwata A."/>
            <person name="Ogata H."/>
        </authorList>
    </citation>
    <scope>NUCLEOTIDE SEQUENCE [LARGE SCALE GENOMIC DNA]</scope>
    <source>
        <strain evidence="8">NIES 3701</strain>
    </source>
</reference>
<feature type="transmembrane region" description="Helical" evidence="6">
    <location>
        <begin position="209"/>
        <end position="229"/>
    </location>
</feature>
<evidence type="ECO:0000256" key="4">
    <source>
        <dbReference type="ARBA" id="ARBA00022989"/>
    </source>
</evidence>
<dbReference type="AlphaFoldDB" id="A0A9W7EW03"/>
<proteinExistence type="inferred from homology"/>
<organism evidence="7 8">
    <name type="scientific">Triparma strigata</name>
    <dbReference type="NCBI Taxonomy" id="1606541"/>
    <lineage>
        <taxon>Eukaryota</taxon>
        <taxon>Sar</taxon>
        <taxon>Stramenopiles</taxon>
        <taxon>Ochrophyta</taxon>
        <taxon>Bolidophyceae</taxon>
        <taxon>Parmales</taxon>
        <taxon>Triparmaceae</taxon>
        <taxon>Triparma</taxon>
    </lineage>
</organism>
<evidence type="ECO:0008006" key="9">
    <source>
        <dbReference type="Google" id="ProtNLM"/>
    </source>
</evidence>
<protein>
    <recommendedName>
        <fullName evidence="9">UNC-50 family protein</fullName>
    </recommendedName>
</protein>
<dbReference type="PANTHER" id="PTHR12841:SF6">
    <property type="entry name" value="PROTEIN UNC-50 HOMOLOG"/>
    <property type="match status" value="1"/>
</dbReference>
<comment type="subcellular location">
    <subcellularLocation>
        <location evidence="1">Membrane</location>
        <topology evidence="1">Multi-pass membrane protein</topology>
    </subcellularLocation>
</comment>
<feature type="transmembrane region" description="Helical" evidence="6">
    <location>
        <begin position="68"/>
        <end position="87"/>
    </location>
</feature>
<sequence>MLPTSSSPPPSSSCMSLLSRSLSLSQMDFPAALDQMSLLLSLNPSAVYKTSYYRKQTKNHWARDDPAFIILTLLLLLISTICYSIAFTLSFSGFLYLLTSNLLIYLLLGLLISLSTRHLSNLHLTTRRSHSVAQSVEPMYAFDIHCNSFLILFVYLHVIQFFLLPVLLSQSFLSLVVSNALYTAALSHYFYITHLGYRALPFLTNTQYFLYPIVGFMGMFLSGIVAYPLGLSVNVARVVAMILF</sequence>
<comment type="caution">
    <text evidence="7">The sequence shown here is derived from an EMBL/GenBank/DDBJ whole genome shotgun (WGS) entry which is preliminary data.</text>
</comment>
<keyword evidence="4 6" id="KW-1133">Transmembrane helix</keyword>
<gene>
    <name evidence="7" type="ORF">TrST_g13341</name>
</gene>
<dbReference type="Proteomes" id="UP001165085">
    <property type="component" value="Unassembled WGS sequence"/>
</dbReference>
<dbReference type="GO" id="GO:0000139">
    <property type="term" value="C:Golgi membrane"/>
    <property type="evidence" value="ECO:0007669"/>
    <property type="project" value="TreeGrafter"/>
</dbReference>
<keyword evidence="3 6" id="KW-0812">Transmembrane</keyword>
<evidence type="ECO:0000256" key="5">
    <source>
        <dbReference type="ARBA" id="ARBA00023136"/>
    </source>
</evidence>
<evidence type="ECO:0000256" key="3">
    <source>
        <dbReference type="ARBA" id="ARBA00022692"/>
    </source>
</evidence>
<dbReference type="PANTHER" id="PTHR12841">
    <property type="entry name" value="PROTEIN UNC-50 HOMOLOG"/>
    <property type="match status" value="1"/>
</dbReference>
<name>A0A9W7EW03_9STRA</name>
<evidence type="ECO:0000256" key="1">
    <source>
        <dbReference type="ARBA" id="ARBA00004141"/>
    </source>
</evidence>
<feature type="transmembrane region" description="Helical" evidence="6">
    <location>
        <begin position="180"/>
        <end position="197"/>
    </location>
</feature>
<evidence type="ECO:0000256" key="6">
    <source>
        <dbReference type="SAM" id="Phobius"/>
    </source>
</evidence>
<accession>A0A9W7EW03</accession>
<dbReference type="Pfam" id="PF05216">
    <property type="entry name" value="UNC-50"/>
    <property type="match status" value="1"/>
</dbReference>
<evidence type="ECO:0000313" key="8">
    <source>
        <dbReference type="Proteomes" id="UP001165085"/>
    </source>
</evidence>
<dbReference type="EMBL" id="BRXY01000396">
    <property type="protein sequence ID" value="GMH92255.1"/>
    <property type="molecule type" value="Genomic_DNA"/>
</dbReference>
<feature type="transmembrane region" description="Helical" evidence="6">
    <location>
        <begin position="93"/>
        <end position="114"/>
    </location>
</feature>
<evidence type="ECO:0000256" key="2">
    <source>
        <dbReference type="ARBA" id="ARBA00006293"/>
    </source>
</evidence>
<dbReference type="InterPro" id="IPR007881">
    <property type="entry name" value="UNC-50"/>
</dbReference>
<keyword evidence="5 6" id="KW-0472">Membrane</keyword>
<evidence type="ECO:0000313" key="7">
    <source>
        <dbReference type="EMBL" id="GMH92255.1"/>
    </source>
</evidence>
<feature type="transmembrane region" description="Helical" evidence="6">
    <location>
        <begin position="149"/>
        <end position="168"/>
    </location>
</feature>